<dbReference type="InterPro" id="IPR013486">
    <property type="entry name" value="SpoIID/LytB"/>
</dbReference>
<sequence>MKKAVALLCAALLVLGGALPLAGYLLAGAFLKAAGPAASPAASAASGASGTSGAPAQPDEPGGLAGLLTAAPDETVLLHDSGAGQDFTLPMRDYLIGAVAAEMPISWPDEALKAQAVACHSYILYCRDHRGADDAPWLTVDPARRQGCLTGPVLRSYWGADYEANYARLAALVDQVAGAVLYYDGAPAGASYFAISNGMTEASENVWDAPLPYLRPVDSSADRAADGYEVTITLSDAQVSAALASALGLSTAGVDPAAWFGRPALTASGYVASLPVCGQTVSGGALRSTLGLRSACFDIRRQDGGFAITTRGYGHGVGLSQWGAKAMAEAGQSWIEILAHYFPGTSLEG</sequence>
<protein>
    <submittedName>
        <fullName evidence="3">SpoIID/LytB domain-containing protein</fullName>
    </submittedName>
</protein>
<dbReference type="EMBL" id="DWXX01000071">
    <property type="protein sequence ID" value="HJB58814.1"/>
    <property type="molecule type" value="Genomic_DNA"/>
</dbReference>
<dbReference type="InterPro" id="IPR013693">
    <property type="entry name" value="SpoIID/LytB_N"/>
</dbReference>
<dbReference type="Proteomes" id="UP000824211">
    <property type="component" value="Unassembled WGS sequence"/>
</dbReference>
<accession>A0A9D2S7E1</accession>
<dbReference type="Pfam" id="PF08486">
    <property type="entry name" value="SpoIID"/>
    <property type="match status" value="1"/>
</dbReference>
<gene>
    <name evidence="3" type="ORF">H9771_04005</name>
</gene>
<proteinExistence type="predicted"/>
<name>A0A9D2S7E1_9FIRM</name>
<reference evidence="3" key="1">
    <citation type="journal article" date="2021" name="PeerJ">
        <title>Extensive microbial diversity within the chicken gut microbiome revealed by metagenomics and culture.</title>
        <authorList>
            <person name="Gilroy R."/>
            <person name="Ravi A."/>
            <person name="Getino M."/>
            <person name="Pursley I."/>
            <person name="Horton D.L."/>
            <person name="Alikhan N.F."/>
            <person name="Baker D."/>
            <person name="Gharbi K."/>
            <person name="Hall N."/>
            <person name="Watson M."/>
            <person name="Adriaenssens E.M."/>
            <person name="Foster-Nyarko E."/>
            <person name="Jarju S."/>
            <person name="Secka A."/>
            <person name="Antonio M."/>
            <person name="Oren A."/>
            <person name="Chaudhuri R.R."/>
            <person name="La Ragione R."/>
            <person name="Hildebrand F."/>
            <person name="Pallen M.J."/>
        </authorList>
    </citation>
    <scope>NUCLEOTIDE SEQUENCE</scope>
    <source>
        <strain evidence="3">ChiHjej9B8-13557</strain>
    </source>
</reference>
<dbReference type="GO" id="GO:0030435">
    <property type="term" value="P:sporulation resulting in formation of a cellular spore"/>
    <property type="evidence" value="ECO:0007669"/>
    <property type="project" value="InterPro"/>
</dbReference>
<evidence type="ECO:0000256" key="1">
    <source>
        <dbReference type="SAM" id="MobiDB-lite"/>
    </source>
</evidence>
<feature type="region of interest" description="Disordered" evidence="1">
    <location>
        <begin position="44"/>
        <end position="65"/>
    </location>
</feature>
<evidence type="ECO:0000313" key="3">
    <source>
        <dbReference type="EMBL" id="HJB58814.1"/>
    </source>
</evidence>
<evidence type="ECO:0000313" key="4">
    <source>
        <dbReference type="Proteomes" id="UP000824211"/>
    </source>
</evidence>
<comment type="caution">
    <text evidence="3">The sequence shown here is derived from an EMBL/GenBank/DDBJ whole genome shotgun (WGS) entry which is preliminary data.</text>
</comment>
<dbReference type="NCBIfam" id="TIGR02669">
    <property type="entry name" value="SpoIID_LytB"/>
    <property type="match status" value="1"/>
</dbReference>
<feature type="compositionally biased region" description="Low complexity" evidence="1">
    <location>
        <begin position="44"/>
        <end position="57"/>
    </location>
</feature>
<dbReference type="AlphaFoldDB" id="A0A9D2S7E1"/>
<evidence type="ECO:0000259" key="2">
    <source>
        <dbReference type="Pfam" id="PF08486"/>
    </source>
</evidence>
<organism evidence="3 4">
    <name type="scientific">Candidatus Faecalibacterium faecipullorum</name>
    <dbReference type="NCBI Taxonomy" id="2838578"/>
    <lineage>
        <taxon>Bacteria</taxon>
        <taxon>Bacillati</taxon>
        <taxon>Bacillota</taxon>
        <taxon>Clostridia</taxon>
        <taxon>Eubacteriales</taxon>
        <taxon>Oscillospiraceae</taxon>
        <taxon>Faecalibacterium</taxon>
    </lineage>
</organism>
<feature type="domain" description="Sporulation stage II protein D amidase enhancer LytB N-terminal" evidence="2">
    <location>
        <begin position="88"/>
        <end position="183"/>
    </location>
</feature>
<reference evidence="3" key="2">
    <citation type="submission" date="2021-04" db="EMBL/GenBank/DDBJ databases">
        <authorList>
            <person name="Gilroy R."/>
        </authorList>
    </citation>
    <scope>NUCLEOTIDE SEQUENCE</scope>
    <source>
        <strain evidence="3">ChiHjej9B8-13557</strain>
    </source>
</reference>